<dbReference type="InterPro" id="IPR015806">
    <property type="entry name" value="Pyrv_Knase_insert_dom_sf"/>
</dbReference>
<dbReference type="PANTHER" id="PTHR11817">
    <property type="entry name" value="PYRUVATE KINASE"/>
    <property type="match status" value="1"/>
</dbReference>
<feature type="domain" description="Pyruvate kinase C-terminal" evidence="19">
    <location>
        <begin position="357"/>
        <end position="469"/>
    </location>
</feature>
<evidence type="ECO:0000256" key="13">
    <source>
        <dbReference type="ARBA" id="ARBA00022958"/>
    </source>
</evidence>
<dbReference type="PRINTS" id="PR01050">
    <property type="entry name" value="PYRUVTKNASE"/>
</dbReference>
<dbReference type="GO" id="GO:0016301">
    <property type="term" value="F:kinase activity"/>
    <property type="evidence" value="ECO:0007669"/>
    <property type="project" value="UniProtKB-KW"/>
</dbReference>
<reference evidence="20" key="1">
    <citation type="submission" date="2020-10" db="EMBL/GenBank/DDBJ databases">
        <authorList>
            <person name="Gilroy R."/>
        </authorList>
    </citation>
    <scope>NUCLEOTIDE SEQUENCE</scope>
    <source>
        <strain evidence="20">14508</strain>
    </source>
</reference>
<dbReference type="NCBIfam" id="TIGR01064">
    <property type="entry name" value="pyruv_kin"/>
    <property type="match status" value="1"/>
</dbReference>
<evidence type="ECO:0000256" key="10">
    <source>
        <dbReference type="ARBA" id="ARBA00022777"/>
    </source>
</evidence>
<evidence type="ECO:0000256" key="6">
    <source>
        <dbReference type="ARBA" id="ARBA00018587"/>
    </source>
</evidence>
<keyword evidence="11" id="KW-0067">ATP-binding</keyword>
<evidence type="ECO:0000256" key="4">
    <source>
        <dbReference type="ARBA" id="ARBA00008663"/>
    </source>
</evidence>
<evidence type="ECO:0000256" key="8">
    <source>
        <dbReference type="ARBA" id="ARBA00022723"/>
    </source>
</evidence>
<dbReference type="InterPro" id="IPR001697">
    <property type="entry name" value="Pyr_Knase"/>
</dbReference>
<keyword evidence="8" id="KW-0479">Metal-binding</keyword>
<keyword evidence="10 17" id="KW-0418">Kinase</keyword>
<gene>
    <name evidence="20" type="primary">pyk</name>
    <name evidence="20" type="ORF">IAD04_06295</name>
</gene>
<keyword evidence="7 17" id="KW-0808">Transferase</keyword>
<dbReference type="GO" id="GO:0005524">
    <property type="term" value="F:ATP binding"/>
    <property type="evidence" value="ECO:0007669"/>
    <property type="project" value="UniProtKB-KW"/>
</dbReference>
<evidence type="ECO:0000256" key="5">
    <source>
        <dbReference type="ARBA" id="ARBA00012142"/>
    </source>
</evidence>
<evidence type="ECO:0000256" key="3">
    <source>
        <dbReference type="ARBA" id="ARBA00004997"/>
    </source>
</evidence>
<proteinExistence type="inferred from homology"/>
<evidence type="ECO:0000259" key="19">
    <source>
        <dbReference type="Pfam" id="PF02887"/>
    </source>
</evidence>
<evidence type="ECO:0000256" key="12">
    <source>
        <dbReference type="ARBA" id="ARBA00022842"/>
    </source>
</evidence>
<evidence type="ECO:0000313" key="21">
    <source>
        <dbReference type="Proteomes" id="UP000886893"/>
    </source>
</evidence>
<dbReference type="InterPro" id="IPR015795">
    <property type="entry name" value="Pyrv_Knase_C"/>
</dbReference>
<evidence type="ECO:0000256" key="7">
    <source>
        <dbReference type="ARBA" id="ARBA00022679"/>
    </source>
</evidence>
<dbReference type="InterPro" id="IPR011037">
    <property type="entry name" value="Pyrv_Knase-like_insert_dom_sf"/>
</dbReference>
<evidence type="ECO:0000256" key="11">
    <source>
        <dbReference type="ARBA" id="ARBA00022840"/>
    </source>
</evidence>
<dbReference type="GO" id="GO:0004743">
    <property type="term" value="F:pyruvate kinase activity"/>
    <property type="evidence" value="ECO:0007669"/>
    <property type="project" value="UniProtKB-UniRule"/>
</dbReference>
<accession>A0A9D1G9L7</accession>
<reference evidence="20" key="2">
    <citation type="journal article" date="2021" name="PeerJ">
        <title>Extensive microbial diversity within the chicken gut microbiome revealed by metagenomics and culture.</title>
        <authorList>
            <person name="Gilroy R."/>
            <person name="Ravi A."/>
            <person name="Getino M."/>
            <person name="Pursley I."/>
            <person name="Horton D.L."/>
            <person name="Alikhan N.F."/>
            <person name="Baker D."/>
            <person name="Gharbi K."/>
            <person name="Hall N."/>
            <person name="Watson M."/>
            <person name="Adriaenssens E.M."/>
            <person name="Foster-Nyarko E."/>
            <person name="Jarju S."/>
            <person name="Secka A."/>
            <person name="Antonio M."/>
            <person name="Oren A."/>
            <person name="Chaudhuri R.R."/>
            <person name="La Ragione R."/>
            <person name="Hildebrand F."/>
            <person name="Pallen M.J."/>
        </authorList>
    </citation>
    <scope>NUCLEOTIDE SEQUENCE</scope>
    <source>
        <strain evidence="20">14508</strain>
    </source>
</reference>
<dbReference type="FunFam" id="2.40.33.10:FF:000001">
    <property type="entry name" value="Pyruvate kinase"/>
    <property type="match status" value="1"/>
</dbReference>
<dbReference type="SUPFAM" id="SSF50800">
    <property type="entry name" value="PK beta-barrel domain-like"/>
    <property type="match status" value="1"/>
</dbReference>
<dbReference type="Gene3D" id="3.40.1380.20">
    <property type="entry name" value="Pyruvate kinase, C-terminal domain"/>
    <property type="match status" value="1"/>
</dbReference>
<dbReference type="InterPro" id="IPR015813">
    <property type="entry name" value="Pyrv/PenolPyrv_kinase-like_dom"/>
</dbReference>
<keyword evidence="15 20" id="KW-0670">Pyruvate</keyword>
<comment type="cofactor">
    <cofactor evidence="2">
        <name>K(+)</name>
        <dbReference type="ChEBI" id="CHEBI:29103"/>
    </cofactor>
</comment>
<dbReference type="InterPro" id="IPR015793">
    <property type="entry name" value="Pyrv_Knase_brl"/>
</dbReference>
<dbReference type="InterPro" id="IPR018209">
    <property type="entry name" value="Pyrv_Knase_AS"/>
</dbReference>
<comment type="cofactor">
    <cofactor evidence="1">
        <name>Mg(2+)</name>
        <dbReference type="ChEBI" id="CHEBI:18420"/>
    </cofactor>
</comment>
<dbReference type="GO" id="GO:0030955">
    <property type="term" value="F:potassium ion binding"/>
    <property type="evidence" value="ECO:0007669"/>
    <property type="project" value="UniProtKB-UniRule"/>
</dbReference>
<dbReference type="Pfam" id="PF00224">
    <property type="entry name" value="PK"/>
    <property type="match status" value="1"/>
</dbReference>
<keyword evidence="12 17" id="KW-0460">Magnesium</keyword>
<evidence type="ECO:0000256" key="1">
    <source>
        <dbReference type="ARBA" id="ARBA00001946"/>
    </source>
</evidence>
<feature type="domain" description="Pyruvate kinase barrel" evidence="18">
    <location>
        <begin position="3"/>
        <end position="324"/>
    </location>
</feature>
<comment type="catalytic activity">
    <reaction evidence="17">
        <text>pyruvate + ATP = phosphoenolpyruvate + ADP + H(+)</text>
        <dbReference type="Rhea" id="RHEA:18157"/>
        <dbReference type="ChEBI" id="CHEBI:15361"/>
        <dbReference type="ChEBI" id="CHEBI:15378"/>
        <dbReference type="ChEBI" id="CHEBI:30616"/>
        <dbReference type="ChEBI" id="CHEBI:58702"/>
        <dbReference type="ChEBI" id="CHEBI:456216"/>
        <dbReference type="EC" id="2.7.1.40"/>
    </reaction>
</comment>
<comment type="pathway">
    <text evidence="3 17">Carbohydrate degradation; glycolysis; pyruvate from D-glyceraldehyde 3-phosphate: step 5/5.</text>
</comment>
<keyword evidence="13" id="KW-0630">Potassium</keyword>
<comment type="similarity">
    <text evidence="4 17">Belongs to the pyruvate kinase family.</text>
</comment>
<evidence type="ECO:0000256" key="14">
    <source>
        <dbReference type="ARBA" id="ARBA00023152"/>
    </source>
</evidence>
<dbReference type="PROSITE" id="PS00110">
    <property type="entry name" value="PYRUVATE_KINASE"/>
    <property type="match status" value="1"/>
</dbReference>
<keyword evidence="9" id="KW-0547">Nucleotide-binding</keyword>
<organism evidence="20 21">
    <name type="scientific">Candidatus Caccosoma faecigallinarum</name>
    <dbReference type="NCBI Taxonomy" id="2840720"/>
    <lineage>
        <taxon>Bacteria</taxon>
        <taxon>Bacillati</taxon>
        <taxon>Bacillota</taxon>
        <taxon>Bacillota incertae sedis</taxon>
        <taxon>Candidatus Caccosoma</taxon>
    </lineage>
</organism>
<evidence type="ECO:0000256" key="16">
    <source>
        <dbReference type="NCBIfam" id="TIGR01064"/>
    </source>
</evidence>
<evidence type="ECO:0000256" key="17">
    <source>
        <dbReference type="RuleBase" id="RU000504"/>
    </source>
</evidence>
<comment type="caution">
    <text evidence="20">The sequence shown here is derived from an EMBL/GenBank/DDBJ whole genome shotgun (WGS) entry which is preliminary data.</text>
</comment>
<evidence type="ECO:0000313" key="20">
    <source>
        <dbReference type="EMBL" id="HIT17960.1"/>
    </source>
</evidence>
<dbReference type="Pfam" id="PF02887">
    <property type="entry name" value="PK_C"/>
    <property type="match status" value="1"/>
</dbReference>
<dbReference type="Proteomes" id="UP000886893">
    <property type="component" value="Unassembled WGS sequence"/>
</dbReference>
<evidence type="ECO:0000256" key="9">
    <source>
        <dbReference type="ARBA" id="ARBA00022741"/>
    </source>
</evidence>
<dbReference type="InterPro" id="IPR040442">
    <property type="entry name" value="Pyrv_kinase-like_dom_sf"/>
</dbReference>
<dbReference type="EC" id="2.7.1.40" evidence="5 16"/>
<name>A0A9D1G9L7_9FIRM</name>
<dbReference type="FunFam" id="3.20.20.60:FF:000025">
    <property type="entry name" value="Pyruvate kinase"/>
    <property type="match status" value="1"/>
</dbReference>
<dbReference type="SUPFAM" id="SSF51621">
    <property type="entry name" value="Phosphoenolpyruvate/pyruvate domain"/>
    <property type="match status" value="1"/>
</dbReference>
<dbReference type="NCBIfam" id="NF004978">
    <property type="entry name" value="PRK06354.1"/>
    <property type="match status" value="1"/>
</dbReference>
<dbReference type="NCBIfam" id="NF004491">
    <property type="entry name" value="PRK05826.1"/>
    <property type="match status" value="1"/>
</dbReference>
<dbReference type="AlphaFoldDB" id="A0A9D1G9L7"/>
<dbReference type="Gene3D" id="2.40.33.10">
    <property type="entry name" value="PK beta-barrel domain-like"/>
    <property type="match status" value="1"/>
</dbReference>
<dbReference type="GO" id="GO:0000287">
    <property type="term" value="F:magnesium ion binding"/>
    <property type="evidence" value="ECO:0007669"/>
    <property type="project" value="UniProtKB-UniRule"/>
</dbReference>
<sequence>MRRKTKIVCTIGPATESCEMLKKMIQAGMNVARINCSHGNYEEYEMKINHILQVAKELNAFVGIMIDTKGPEIRCGYFENGMQQYKQGDKVYLVKEKCLGNQQRFQVCCPELFDDIQVGNTILIDDGKFILKVLSCNENEIYCEFQNPAIIKDRKGINVPGVTLSMPFISEQDYKDIEFACKQDVDTLALSFVRKKEDVLAVKKLLQKFGKPDIALIAKIESQQGVDHLKDILEVADGIMVARGDLGVEVLPEKVPLYQKEMIKMANQMGKVVITATHMLESMINSPRPTRAEVNDVANAIFDGTDAIMLSGESAIGKYPVESVEMMDKIALSVEGVLDYRNDLYRSVKSSQRTKNDAIGISVAECCLTLENVSAVFAFTETGGTAKRIRKFRPNVPIIACSDSPRTCQKMCYYWGVYPIIAKYENDLVKWDEEAQRIAKYFEFEKGTTLILTSGMGQKHGSTNTIRIIEVE</sequence>
<keyword evidence="14 17" id="KW-0324">Glycolysis</keyword>
<dbReference type="SUPFAM" id="SSF52935">
    <property type="entry name" value="PK C-terminal domain-like"/>
    <property type="match status" value="1"/>
</dbReference>
<evidence type="ECO:0000256" key="2">
    <source>
        <dbReference type="ARBA" id="ARBA00001958"/>
    </source>
</evidence>
<dbReference type="EMBL" id="DVKI01000196">
    <property type="protein sequence ID" value="HIT17960.1"/>
    <property type="molecule type" value="Genomic_DNA"/>
</dbReference>
<evidence type="ECO:0000259" key="18">
    <source>
        <dbReference type="Pfam" id="PF00224"/>
    </source>
</evidence>
<dbReference type="InterPro" id="IPR036918">
    <property type="entry name" value="Pyrv_Knase_C_sf"/>
</dbReference>
<protein>
    <recommendedName>
        <fullName evidence="6 16">Pyruvate kinase</fullName>
        <ecNumber evidence="5 16">2.7.1.40</ecNumber>
    </recommendedName>
</protein>
<evidence type="ECO:0000256" key="15">
    <source>
        <dbReference type="ARBA" id="ARBA00023317"/>
    </source>
</evidence>
<dbReference type="Gene3D" id="3.20.20.60">
    <property type="entry name" value="Phosphoenolpyruvate-binding domains"/>
    <property type="match status" value="1"/>
</dbReference>